<dbReference type="Proteomes" id="UP000286351">
    <property type="component" value="Unassembled WGS sequence"/>
</dbReference>
<protein>
    <recommendedName>
        <fullName evidence="3">Crystal protein ET79</fullName>
    </recommendedName>
</protein>
<dbReference type="AlphaFoldDB" id="A0A423J863"/>
<organism evidence="1 2">
    <name type="scientific">Pseudomonas brassicacearum</name>
    <dbReference type="NCBI Taxonomy" id="930166"/>
    <lineage>
        <taxon>Bacteria</taxon>
        <taxon>Pseudomonadati</taxon>
        <taxon>Pseudomonadota</taxon>
        <taxon>Gammaproteobacteria</taxon>
        <taxon>Pseudomonadales</taxon>
        <taxon>Pseudomonadaceae</taxon>
        <taxon>Pseudomonas</taxon>
    </lineage>
</organism>
<evidence type="ECO:0000313" key="1">
    <source>
        <dbReference type="EMBL" id="RON33875.1"/>
    </source>
</evidence>
<accession>A0A423J863</accession>
<reference evidence="1 2" key="1">
    <citation type="submission" date="2016-10" db="EMBL/GenBank/DDBJ databases">
        <title>Comparative genome analysis of multiple Pseudomonas spp. focuses on biocontrol and plant growth promoting traits.</title>
        <authorList>
            <person name="Tao X.-Y."/>
            <person name="Taylor C.G."/>
        </authorList>
    </citation>
    <scope>NUCLEOTIDE SEQUENCE [LARGE SCALE GENOMIC DNA]</scope>
    <source>
        <strain evidence="1 2">38D4</strain>
    </source>
</reference>
<dbReference type="EMBL" id="MOBO01000026">
    <property type="protein sequence ID" value="RON33875.1"/>
    <property type="molecule type" value="Genomic_DNA"/>
</dbReference>
<dbReference type="Gene3D" id="2.60.270.50">
    <property type="match status" value="1"/>
</dbReference>
<evidence type="ECO:0008006" key="3">
    <source>
        <dbReference type="Google" id="ProtNLM"/>
    </source>
</evidence>
<sequence>MSENQHTPAGRKDGAIMVECTITNLSSHFLNYDPSSQKMEHGIVTSNYGPQTVWPRGSSITFSIESDGLMTGCEGNFYWKVADTESGIFHVHLQNPFSGHGHLWSDVCSGAENVLSITPTSYETSEDCSFSITVTVTDLD</sequence>
<comment type="caution">
    <text evidence="1">The sequence shown here is derived from an EMBL/GenBank/DDBJ whole genome shotgun (WGS) entry which is preliminary data.</text>
</comment>
<evidence type="ECO:0000313" key="2">
    <source>
        <dbReference type="Proteomes" id="UP000286351"/>
    </source>
</evidence>
<name>A0A423J863_9PSED</name>
<gene>
    <name evidence="1" type="ORF">BK664_25645</name>
</gene>
<proteinExistence type="predicted"/>